<organism evidence="2 3">
    <name type="scientific">Haemaphysalis longicornis</name>
    <name type="common">Bush tick</name>
    <dbReference type="NCBI Taxonomy" id="44386"/>
    <lineage>
        <taxon>Eukaryota</taxon>
        <taxon>Metazoa</taxon>
        <taxon>Ecdysozoa</taxon>
        <taxon>Arthropoda</taxon>
        <taxon>Chelicerata</taxon>
        <taxon>Arachnida</taxon>
        <taxon>Acari</taxon>
        <taxon>Parasitiformes</taxon>
        <taxon>Ixodida</taxon>
        <taxon>Ixodoidea</taxon>
        <taxon>Ixodidae</taxon>
        <taxon>Haemaphysalinae</taxon>
        <taxon>Haemaphysalis</taxon>
    </lineage>
</organism>
<dbReference type="GO" id="GO:0046872">
    <property type="term" value="F:metal ion binding"/>
    <property type="evidence" value="ECO:0007669"/>
    <property type="project" value="UniProtKB-KW"/>
</dbReference>
<dbReference type="InterPro" id="IPR010255">
    <property type="entry name" value="Haem_peroxidase_sf"/>
</dbReference>
<dbReference type="GO" id="GO:0004601">
    <property type="term" value="F:peroxidase activity"/>
    <property type="evidence" value="ECO:0007669"/>
    <property type="project" value="InterPro"/>
</dbReference>
<dbReference type="GO" id="GO:0006979">
    <property type="term" value="P:response to oxidative stress"/>
    <property type="evidence" value="ECO:0007669"/>
    <property type="project" value="InterPro"/>
</dbReference>
<proteinExistence type="predicted"/>
<gene>
    <name evidence="2" type="ORF">HPB48_018709</name>
</gene>
<keyword evidence="1" id="KW-0349">Heme</keyword>
<evidence type="ECO:0000256" key="1">
    <source>
        <dbReference type="PIRSR" id="PIRSR619791-2"/>
    </source>
</evidence>
<dbReference type="AlphaFoldDB" id="A0A9J6G0I4"/>
<protein>
    <submittedName>
        <fullName evidence="2">Uncharacterized protein</fullName>
    </submittedName>
</protein>
<dbReference type="EMBL" id="JABSTR010000004">
    <property type="protein sequence ID" value="KAH9368491.1"/>
    <property type="molecule type" value="Genomic_DNA"/>
</dbReference>
<accession>A0A9J6G0I4</accession>
<evidence type="ECO:0000313" key="3">
    <source>
        <dbReference type="Proteomes" id="UP000821853"/>
    </source>
</evidence>
<keyword evidence="3" id="KW-1185">Reference proteome</keyword>
<keyword evidence="1" id="KW-0408">Iron</keyword>
<keyword evidence="1" id="KW-0479">Metal-binding</keyword>
<dbReference type="SUPFAM" id="SSF48113">
    <property type="entry name" value="Heme-dependent peroxidases"/>
    <property type="match status" value="1"/>
</dbReference>
<dbReference type="Gene3D" id="1.10.640.10">
    <property type="entry name" value="Haem peroxidase domain superfamily, animal type"/>
    <property type="match status" value="1"/>
</dbReference>
<evidence type="ECO:0000313" key="2">
    <source>
        <dbReference type="EMBL" id="KAH9368491.1"/>
    </source>
</evidence>
<dbReference type="GO" id="GO:0020037">
    <property type="term" value="F:heme binding"/>
    <property type="evidence" value="ECO:0007669"/>
    <property type="project" value="InterPro"/>
</dbReference>
<name>A0A9J6G0I4_HAELO</name>
<dbReference type="InterPro" id="IPR037120">
    <property type="entry name" value="Haem_peroxidase_sf_animal"/>
</dbReference>
<comment type="caution">
    <text evidence="2">The sequence shown here is derived from an EMBL/GenBank/DDBJ whole genome shotgun (WGS) entry which is preliminary data.</text>
</comment>
<feature type="binding site" description="axial binding residue" evidence="1">
    <location>
        <position position="60"/>
    </location>
    <ligand>
        <name>heme b</name>
        <dbReference type="ChEBI" id="CHEBI:60344"/>
    </ligand>
    <ligandPart>
        <name>Fe</name>
        <dbReference type="ChEBI" id="CHEBI:18248"/>
    </ligandPart>
</feature>
<reference evidence="2 3" key="1">
    <citation type="journal article" date="2020" name="Cell">
        <title>Large-Scale Comparative Analyses of Tick Genomes Elucidate Their Genetic Diversity and Vector Capacities.</title>
        <authorList>
            <consortium name="Tick Genome and Microbiome Consortium (TIGMIC)"/>
            <person name="Jia N."/>
            <person name="Wang J."/>
            <person name="Shi W."/>
            <person name="Du L."/>
            <person name="Sun Y."/>
            <person name="Zhan W."/>
            <person name="Jiang J.F."/>
            <person name="Wang Q."/>
            <person name="Zhang B."/>
            <person name="Ji P."/>
            <person name="Bell-Sakyi L."/>
            <person name="Cui X.M."/>
            <person name="Yuan T.T."/>
            <person name="Jiang B.G."/>
            <person name="Yang W.F."/>
            <person name="Lam T.T."/>
            <person name="Chang Q.C."/>
            <person name="Ding S.J."/>
            <person name="Wang X.J."/>
            <person name="Zhu J.G."/>
            <person name="Ruan X.D."/>
            <person name="Zhao L."/>
            <person name="Wei J.T."/>
            <person name="Ye R.Z."/>
            <person name="Que T.C."/>
            <person name="Du C.H."/>
            <person name="Zhou Y.H."/>
            <person name="Cheng J.X."/>
            <person name="Dai P.F."/>
            <person name="Guo W.B."/>
            <person name="Han X.H."/>
            <person name="Huang E.J."/>
            <person name="Li L.F."/>
            <person name="Wei W."/>
            <person name="Gao Y.C."/>
            <person name="Liu J.Z."/>
            <person name="Shao H.Z."/>
            <person name="Wang X."/>
            <person name="Wang C.C."/>
            <person name="Yang T.C."/>
            <person name="Huo Q.B."/>
            <person name="Li W."/>
            <person name="Chen H.Y."/>
            <person name="Chen S.E."/>
            <person name="Zhou L.G."/>
            <person name="Ni X.B."/>
            <person name="Tian J.H."/>
            <person name="Sheng Y."/>
            <person name="Liu T."/>
            <person name="Pan Y.S."/>
            <person name="Xia L.Y."/>
            <person name="Li J."/>
            <person name="Zhao F."/>
            <person name="Cao W.C."/>
        </authorList>
    </citation>
    <scope>NUCLEOTIDE SEQUENCE [LARGE SCALE GENOMIC DNA]</scope>
    <source>
        <strain evidence="2">HaeL-2018</strain>
    </source>
</reference>
<sequence length="112" mass="12437">MTCAPILNDDKRSFLRCAGRRVMEQFDLLLTPQGYSHSYNTELNAGIANVFAAAAYRYGHSLVQVGARIIPEVKFATLFQRVETDIVTTVTVVPPERFRVLCAVLNVSACTQ</sequence>
<dbReference type="VEuPathDB" id="VectorBase:HLOH_065529"/>
<dbReference type="Proteomes" id="UP000821853">
    <property type="component" value="Chromosome 2"/>
</dbReference>
<dbReference type="Pfam" id="PF03098">
    <property type="entry name" value="An_peroxidase"/>
    <property type="match status" value="1"/>
</dbReference>
<dbReference type="InterPro" id="IPR019791">
    <property type="entry name" value="Haem_peroxidase_animal"/>
</dbReference>